<dbReference type="Proteomes" id="UP000489600">
    <property type="component" value="Unassembled WGS sequence"/>
</dbReference>
<evidence type="ECO:0000313" key="2">
    <source>
        <dbReference type="Proteomes" id="UP000489600"/>
    </source>
</evidence>
<comment type="caution">
    <text evidence="1">The sequence shown here is derived from an EMBL/GenBank/DDBJ whole genome shotgun (WGS) entry which is preliminary data.</text>
</comment>
<dbReference type="OrthoDB" id="10608698at2759"/>
<proteinExistence type="predicted"/>
<reference evidence="1" key="1">
    <citation type="submission" date="2019-07" db="EMBL/GenBank/DDBJ databases">
        <authorList>
            <person name="Dittberner H."/>
        </authorList>
    </citation>
    <scope>NUCLEOTIDE SEQUENCE [LARGE SCALE GENOMIC DNA]</scope>
</reference>
<keyword evidence="2" id="KW-1185">Reference proteome</keyword>
<sequence>MSLRKNLQQRRYEQAIGLREMFAKLEQDLCDKLRRSMESILVAFIQAHQQPHILPQQDVVFLDKDVEEGGYPVKEIHGAPIFDVYDDTDPIFDVYDDVDPIFDDCVDADPTFHVFSKENDVEFIGIQKVKDVKFGPMEHVQINEEPPYQGRSTDLFHRSDNLFCYGEEYLNNKKKDQQLNNVNVTTSSEREDSSLKNTETLKPLYRSFNSVSLLLLITCLAPYVSM</sequence>
<organism evidence="1 2">
    <name type="scientific">Arabis nemorensis</name>
    <dbReference type="NCBI Taxonomy" id="586526"/>
    <lineage>
        <taxon>Eukaryota</taxon>
        <taxon>Viridiplantae</taxon>
        <taxon>Streptophyta</taxon>
        <taxon>Embryophyta</taxon>
        <taxon>Tracheophyta</taxon>
        <taxon>Spermatophyta</taxon>
        <taxon>Magnoliopsida</taxon>
        <taxon>eudicotyledons</taxon>
        <taxon>Gunneridae</taxon>
        <taxon>Pentapetalae</taxon>
        <taxon>rosids</taxon>
        <taxon>malvids</taxon>
        <taxon>Brassicales</taxon>
        <taxon>Brassicaceae</taxon>
        <taxon>Arabideae</taxon>
        <taxon>Arabis</taxon>
    </lineage>
</organism>
<gene>
    <name evidence="1" type="ORF">ANE_LOCUS14896</name>
</gene>
<accession>A0A565BSU8</accession>
<evidence type="ECO:0000313" key="1">
    <source>
        <dbReference type="EMBL" id="VVB04452.1"/>
    </source>
</evidence>
<dbReference type="AlphaFoldDB" id="A0A565BSU8"/>
<protein>
    <submittedName>
        <fullName evidence="1">Uncharacterized protein</fullName>
    </submittedName>
</protein>
<name>A0A565BSU8_9BRAS</name>
<dbReference type="EMBL" id="CABITT030000005">
    <property type="protein sequence ID" value="VVB04452.1"/>
    <property type="molecule type" value="Genomic_DNA"/>
</dbReference>